<dbReference type="AlphaFoldDB" id="A0A0W0G997"/>
<dbReference type="SUPFAM" id="SSF52047">
    <property type="entry name" value="RNI-like"/>
    <property type="match status" value="1"/>
</dbReference>
<dbReference type="SUPFAM" id="SSF81383">
    <property type="entry name" value="F-box domain"/>
    <property type="match status" value="1"/>
</dbReference>
<feature type="domain" description="F-box" evidence="2">
    <location>
        <begin position="89"/>
        <end position="146"/>
    </location>
</feature>
<name>A0A0W0G997_MONRR</name>
<dbReference type="Pfam" id="PF12937">
    <property type="entry name" value="F-box-like"/>
    <property type="match status" value="1"/>
</dbReference>
<reference evidence="3 4" key="1">
    <citation type="submission" date="2015-12" db="EMBL/GenBank/DDBJ databases">
        <title>Draft genome sequence of Moniliophthora roreri, the causal agent of frosty pod rot of cacao.</title>
        <authorList>
            <person name="Aime M.C."/>
            <person name="Diaz-Valderrama J.R."/>
            <person name="Kijpornyongpan T."/>
            <person name="Phillips-Mora W."/>
        </authorList>
    </citation>
    <scope>NUCLEOTIDE SEQUENCE [LARGE SCALE GENOMIC DNA]</scope>
    <source>
        <strain evidence="3 4">MCA 2952</strain>
    </source>
</reference>
<dbReference type="InterPro" id="IPR032675">
    <property type="entry name" value="LRR_dom_sf"/>
</dbReference>
<organism evidence="3 4">
    <name type="scientific">Moniliophthora roreri</name>
    <name type="common">Frosty pod rot fungus</name>
    <name type="synonym">Monilia roreri</name>
    <dbReference type="NCBI Taxonomy" id="221103"/>
    <lineage>
        <taxon>Eukaryota</taxon>
        <taxon>Fungi</taxon>
        <taxon>Dikarya</taxon>
        <taxon>Basidiomycota</taxon>
        <taxon>Agaricomycotina</taxon>
        <taxon>Agaricomycetes</taxon>
        <taxon>Agaricomycetidae</taxon>
        <taxon>Agaricales</taxon>
        <taxon>Marasmiineae</taxon>
        <taxon>Marasmiaceae</taxon>
        <taxon>Moniliophthora</taxon>
    </lineage>
</organism>
<evidence type="ECO:0000313" key="3">
    <source>
        <dbReference type="EMBL" id="KTB45137.1"/>
    </source>
</evidence>
<accession>A0A0W0G997</accession>
<evidence type="ECO:0000313" key="4">
    <source>
        <dbReference type="Proteomes" id="UP000054988"/>
    </source>
</evidence>
<feature type="coiled-coil region" evidence="1">
    <location>
        <begin position="43"/>
        <end position="77"/>
    </location>
</feature>
<proteinExistence type="predicted"/>
<dbReference type="InterPro" id="IPR001810">
    <property type="entry name" value="F-box_dom"/>
</dbReference>
<comment type="caution">
    <text evidence="3">The sequence shown here is derived from an EMBL/GenBank/DDBJ whole genome shotgun (WGS) entry which is preliminary data.</text>
</comment>
<evidence type="ECO:0000259" key="2">
    <source>
        <dbReference type="Pfam" id="PF12937"/>
    </source>
</evidence>
<evidence type="ECO:0000256" key="1">
    <source>
        <dbReference type="SAM" id="Coils"/>
    </source>
</evidence>
<dbReference type="InterPro" id="IPR036047">
    <property type="entry name" value="F-box-like_dom_sf"/>
</dbReference>
<dbReference type="Proteomes" id="UP000054988">
    <property type="component" value="Unassembled WGS sequence"/>
</dbReference>
<dbReference type="Gene3D" id="1.20.1280.50">
    <property type="match status" value="1"/>
</dbReference>
<protein>
    <recommendedName>
        <fullName evidence="2">F-box domain-containing protein</fullName>
    </recommendedName>
</protein>
<dbReference type="EMBL" id="LATX01000766">
    <property type="protein sequence ID" value="KTB45137.1"/>
    <property type="molecule type" value="Genomic_DNA"/>
</dbReference>
<dbReference type="Gene3D" id="3.80.10.10">
    <property type="entry name" value="Ribonuclease Inhibitor"/>
    <property type="match status" value="1"/>
</dbReference>
<gene>
    <name evidence="3" type="ORF">WG66_2290</name>
</gene>
<sequence>METHLDSSNPGAPSSLSSRSLALERLFHVTVSLSDRMVVSQFLHDAEMEIKGYQTEIHKLKSAILSLEHRRDGLRQKVAKYRSLLSPIHRVPPEILRHIFTFCCTRNWLQLSPTSASPVLAISSTCSRWRENALSMPTLWSQICIRFEEWKEDYHALTSLTHLFLGRSKSSPLSLILYFEDQAINDATKPSLTALVQQSERWHSLRIWGIKQADLHSNLFQRLRGNLPILSALDIAGDPEEEQNQFHWDLLSDCPKLSSLSVQPACPITTTCVLPWHQIKTLQLYHSIAFFALPLLSLCCNAEHLELLSIGDFEGIPPHAVYRDHVTLPSIKKLSIMEVEENEHFYCIFQNSTLPRLSELELHGQDILAKPLAVRKEWDEVAIINFLSRSSCSITSLTFKWVPISDEQIIRLLRFMPHLKTLSLEEYPTETNPRNQIVTRFFLKSLLVDHEHTSSFFLPRLTNLKLVVHADSLDEHALSDAVMSRWIPHLAYASDIGVDCIKSIEVIFLDWKEDLIDTLTGSLRWMGDAGARVTIVGRSTEKGSDAREQIEERGAGILF</sequence>
<keyword evidence="1" id="KW-0175">Coiled coil</keyword>